<dbReference type="Proteomes" id="UP001597399">
    <property type="component" value="Unassembled WGS sequence"/>
</dbReference>
<proteinExistence type="predicted"/>
<dbReference type="EC" id="3.-.-.-" evidence="1"/>
<dbReference type="EMBL" id="JBHUMQ010000018">
    <property type="protein sequence ID" value="MFD2693682.1"/>
    <property type="molecule type" value="Genomic_DNA"/>
</dbReference>
<dbReference type="NCBIfam" id="TIGR01484">
    <property type="entry name" value="HAD-SF-IIB"/>
    <property type="match status" value="1"/>
</dbReference>
<accession>A0ABW5S3P3</accession>
<dbReference type="Gene3D" id="3.30.1240.10">
    <property type="match status" value="1"/>
</dbReference>
<reference evidence="2" key="1">
    <citation type="journal article" date="2019" name="Int. J. Syst. Evol. Microbiol.">
        <title>The Global Catalogue of Microorganisms (GCM) 10K type strain sequencing project: providing services to taxonomists for standard genome sequencing and annotation.</title>
        <authorList>
            <consortium name="The Broad Institute Genomics Platform"/>
            <consortium name="The Broad Institute Genome Sequencing Center for Infectious Disease"/>
            <person name="Wu L."/>
            <person name="Ma J."/>
        </authorList>
    </citation>
    <scope>NUCLEOTIDE SEQUENCE [LARGE SCALE GENOMIC DNA]</scope>
    <source>
        <strain evidence="2">TISTR 2466</strain>
    </source>
</reference>
<dbReference type="PANTHER" id="PTHR10000">
    <property type="entry name" value="PHOSPHOSERINE PHOSPHATASE"/>
    <property type="match status" value="1"/>
</dbReference>
<dbReference type="PROSITE" id="PS01228">
    <property type="entry name" value="COF_1"/>
    <property type="match status" value="1"/>
</dbReference>
<dbReference type="SFLD" id="SFLDS00003">
    <property type="entry name" value="Haloacid_Dehalogenase"/>
    <property type="match status" value="1"/>
</dbReference>
<dbReference type="InterPro" id="IPR006379">
    <property type="entry name" value="HAD-SF_hydro_IIB"/>
</dbReference>
<keyword evidence="1" id="KW-0378">Hydrolase</keyword>
<sequence>MNQLSSIKALVFDLDGTLLNAQKIISERNQKALMRSYQSGFKLFIATARPPRSVHTMVSKELLDCVSAIYYNGAYVRDANGKTMSFTISRADSEELIDLMCVHNETDSISIESEDILYALSDKTFAKNAKHMVLPPTIVTPPELKKLLANKILLFHCSSIVKRHIMNDKKRLSIVETDGKELMQIMAQNVSKSHAVAALCKKMNLSMDSVMSFGDDWNDLDLFKTCGYSVAMGNAVPDLKKYASMTTASNDEDGVAQIVEQLIEAQ</sequence>
<dbReference type="SUPFAM" id="SSF56784">
    <property type="entry name" value="HAD-like"/>
    <property type="match status" value="1"/>
</dbReference>
<gene>
    <name evidence="1" type="ORF">ACFSUE_08595</name>
</gene>
<dbReference type="EC" id="3.1.3.-" evidence="1"/>
<dbReference type="InterPro" id="IPR000150">
    <property type="entry name" value="Cof"/>
</dbReference>
<evidence type="ECO:0000313" key="2">
    <source>
        <dbReference type="Proteomes" id="UP001597399"/>
    </source>
</evidence>
<dbReference type="NCBIfam" id="TIGR00099">
    <property type="entry name" value="Cof-subfamily"/>
    <property type="match status" value="1"/>
</dbReference>
<dbReference type="RefSeq" id="WP_253062346.1">
    <property type="nucleotide sequence ID" value="NZ_JAMXWM010000013.1"/>
</dbReference>
<organism evidence="1 2">
    <name type="scientific">Sporolactobacillus shoreicorticis</name>
    <dbReference type="NCBI Taxonomy" id="1923877"/>
    <lineage>
        <taxon>Bacteria</taxon>
        <taxon>Bacillati</taxon>
        <taxon>Bacillota</taxon>
        <taxon>Bacilli</taxon>
        <taxon>Bacillales</taxon>
        <taxon>Sporolactobacillaceae</taxon>
        <taxon>Sporolactobacillus</taxon>
    </lineage>
</organism>
<evidence type="ECO:0000313" key="1">
    <source>
        <dbReference type="EMBL" id="MFD2693682.1"/>
    </source>
</evidence>
<name>A0ABW5S3P3_9BACL</name>
<protein>
    <submittedName>
        <fullName evidence="1">HAD family hydrolase</fullName>
        <ecNumber evidence="1">3.-.-.-</ecNumber>
        <ecNumber evidence="1">3.1.3.-</ecNumber>
    </submittedName>
</protein>
<dbReference type="SFLD" id="SFLDG01140">
    <property type="entry name" value="C2.B:_Phosphomannomutase_and_P"/>
    <property type="match status" value="1"/>
</dbReference>
<dbReference type="InterPro" id="IPR036412">
    <property type="entry name" value="HAD-like_sf"/>
</dbReference>
<dbReference type="Pfam" id="PF08282">
    <property type="entry name" value="Hydrolase_3"/>
    <property type="match status" value="1"/>
</dbReference>
<dbReference type="PANTHER" id="PTHR10000:SF8">
    <property type="entry name" value="HAD SUPERFAMILY HYDROLASE-LIKE, TYPE 3"/>
    <property type="match status" value="1"/>
</dbReference>
<dbReference type="GO" id="GO:0016787">
    <property type="term" value="F:hydrolase activity"/>
    <property type="evidence" value="ECO:0007669"/>
    <property type="project" value="UniProtKB-KW"/>
</dbReference>
<dbReference type="Gene3D" id="3.40.50.1000">
    <property type="entry name" value="HAD superfamily/HAD-like"/>
    <property type="match status" value="1"/>
</dbReference>
<keyword evidence="2" id="KW-1185">Reference proteome</keyword>
<dbReference type="InterPro" id="IPR023214">
    <property type="entry name" value="HAD_sf"/>
</dbReference>
<comment type="caution">
    <text evidence="1">The sequence shown here is derived from an EMBL/GenBank/DDBJ whole genome shotgun (WGS) entry which is preliminary data.</text>
</comment>